<dbReference type="EMBL" id="MU274903">
    <property type="protein sequence ID" value="KAI0092634.1"/>
    <property type="molecule type" value="Genomic_DNA"/>
</dbReference>
<name>A0ACB8UF11_9APHY</name>
<sequence length="685" mass="77790">MLRNVSSTLRQHPTSLRVVDPSTLVSHVSTSSAPSDRSPKLQDSRFRKYKDKQQENPVTREYQKPFTRSTNRSSYQESKYTDNRSTGNNGGPPWQQKGKATPRFSNPTQQGTRPPLRPFVLLGRLKKLCLLGQYDEAVATLKNSPLDAQNAVVWNGLIMEVMAARKLQLGYLLYTDMKRRGHKPTGYTFSCLMTGYRAIEDWKLFPKQLANVHNVFEAWKEHVSNLRETNPSDPDLATNAPLNMYLTILGKAQLYQKMFDVFNDAHDHGPVYPDTRTYSEIFHRLTERRVIPGVEGPAQVGQKNASDARHLWRQFTKDEEKGLLIADAICLRHLLQLLCYGRALDHLVAFDIIRDYIGLAKPGETPLKPRVMITPPLVSQVLFLPLQSHKPNICIHFADQLMKQQHLILNGLPVLDHHHIRLVVSAYCSLAALGSLGESKQVLDIVEWSLRQGAENPPYERYIRPHISVYRGAFDCSWKSKDWPTAMRLLELMSGYNQNDFLDGNSGPSNPPTLSPGKSLIPDNAICAALARTAYESRNHANMRQCLRIFDHYNIEKLIEEGAAGERTHNAGQDHMSVHNRKNAFYESKLAEATIELVNATLNTTESNTENKQPSFPTEAEKRRWLKLKAKAKVAMKSYQKAPKFHPNYIPPSEVSLIGSEQGLRAMDKAVERTQEDRYMSFKPV</sequence>
<dbReference type="Proteomes" id="UP001055072">
    <property type="component" value="Unassembled WGS sequence"/>
</dbReference>
<accession>A0ACB8UF11</accession>
<protein>
    <submittedName>
        <fullName evidence="1">Uncharacterized protein</fullName>
    </submittedName>
</protein>
<keyword evidence="2" id="KW-1185">Reference proteome</keyword>
<reference evidence="1" key="1">
    <citation type="journal article" date="2021" name="Environ. Microbiol.">
        <title>Gene family expansions and transcriptome signatures uncover fungal adaptations to wood decay.</title>
        <authorList>
            <person name="Hage H."/>
            <person name="Miyauchi S."/>
            <person name="Viragh M."/>
            <person name="Drula E."/>
            <person name="Min B."/>
            <person name="Chaduli D."/>
            <person name="Navarro D."/>
            <person name="Favel A."/>
            <person name="Norest M."/>
            <person name="Lesage-Meessen L."/>
            <person name="Balint B."/>
            <person name="Merenyi Z."/>
            <person name="de Eugenio L."/>
            <person name="Morin E."/>
            <person name="Martinez A.T."/>
            <person name="Baldrian P."/>
            <person name="Stursova M."/>
            <person name="Martinez M.J."/>
            <person name="Novotny C."/>
            <person name="Magnuson J.K."/>
            <person name="Spatafora J.W."/>
            <person name="Maurice S."/>
            <person name="Pangilinan J."/>
            <person name="Andreopoulos W."/>
            <person name="LaButti K."/>
            <person name="Hundley H."/>
            <person name="Na H."/>
            <person name="Kuo A."/>
            <person name="Barry K."/>
            <person name="Lipzen A."/>
            <person name="Henrissat B."/>
            <person name="Riley R."/>
            <person name="Ahrendt S."/>
            <person name="Nagy L.G."/>
            <person name="Grigoriev I.V."/>
            <person name="Martin F."/>
            <person name="Rosso M.N."/>
        </authorList>
    </citation>
    <scope>NUCLEOTIDE SEQUENCE</scope>
    <source>
        <strain evidence="1">CBS 384.51</strain>
    </source>
</reference>
<evidence type="ECO:0000313" key="2">
    <source>
        <dbReference type="Proteomes" id="UP001055072"/>
    </source>
</evidence>
<comment type="caution">
    <text evidence="1">The sequence shown here is derived from an EMBL/GenBank/DDBJ whole genome shotgun (WGS) entry which is preliminary data.</text>
</comment>
<organism evidence="1 2">
    <name type="scientific">Irpex rosettiformis</name>
    <dbReference type="NCBI Taxonomy" id="378272"/>
    <lineage>
        <taxon>Eukaryota</taxon>
        <taxon>Fungi</taxon>
        <taxon>Dikarya</taxon>
        <taxon>Basidiomycota</taxon>
        <taxon>Agaricomycotina</taxon>
        <taxon>Agaricomycetes</taxon>
        <taxon>Polyporales</taxon>
        <taxon>Irpicaceae</taxon>
        <taxon>Irpex</taxon>
    </lineage>
</organism>
<evidence type="ECO:0000313" key="1">
    <source>
        <dbReference type="EMBL" id="KAI0092634.1"/>
    </source>
</evidence>
<gene>
    <name evidence="1" type="ORF">BDY19DRAFT_990338</name>
</gene>
<proteinExistence type="predicted"/>